<evidence type="ECO:0000256" key="1">
    <source>
        <dbReference type="ARBA" id="ARBA00006817"/>
    </source>
</evidence>
<gene>
    <name evidence="3" type="ORF">K4G66_22960</name>
</gene>
<protein>
    <submittedName>
        <fullName evidence="3">SRPBCC domain-containing protein</fullName>
    </submittedName>
</protein>
<dbReference type="EMBL" id="CP120682">
    <property type="protein sequence ID" value="WKN35242.1"/>
    <property type="molecule type" value="Genomic_DNA"/>
</dbReference>
<dbReference type="AlphaFoldDB" id="A0AA49GIB2"/>
<organism evidence="3">
    <name type="scientific">Roseihalotalea indica</name>
    <dbReference type="NCBI Taxonomy" id="2867963"/>
    <lineage>
        <taxon>Bacteria</taxon>
        <taxon>Pseudomonadati</taxon>
        <taxon>Bacteroidota</taxon>
        <taxon>Cytophagia</taxon>
        <taxon>Cytophagales</taxon>
        <taxon>Catalimonadaceae</taxon>
        <taxon>Roseihalotalea</taxon>
    </lineage>
</organism>
<comment type="similarity">
    <text evidence="1">Belongs to the AHA1 family.</text>
</comment>
<dbReference type="CDD" id="cd07814">
    <property type="entry name" value="SRPBCC_CalC_Aha1-like"/>
    <property type="match status" value="1"/>
</dbReference>
<dbReference type="Pfam" id="PF08327">
    <property type="entry name" value="AHSA1"/>
    <property type="match status" value="1"/>
</dbReference>
<proteinExistence type="inferred from homology"/>
<reference evidence="3" key="1">
    <citation type="journal article" date="2023" name="Comput. Struct. Biotechnol. J.">
        <title>Discovery of a novel marine Bacteroidetes with a rich repertoire of carbohydrate-active enzymes.</title>
        <authorList>
            <person name="Chen B."/>
            <person name="Liu G."/>
            <person name="Chen Q."/>
            <person name="Wang H."/>
            <person name="Liu L."/>
            <person name="Tang K."/>
        </authorList>
    </citation>
    <scope>NUCLEOTIDE SEQUENCE</scope>
    <source>
        <strain evidence="3">TK19036</strain>
    </source>
</reference>
<evidence type="ECO:0000259" key="2">
    <source>
        <dbReference type="Pfam" id="PF08327"/>
    </source>
</evidence>
<accession>A0AA49GIB2</accession>
<dbReference type="SUPFAM" id="SSF55961">
    <property type="entry name" value="Bet v1-like"/>
    <property type="match status" value="1"/>
</dbReference>
<dbReference type="InterPro" id="IPR023393">
    <property type="entry name" value="START-like_dom_sf"/>
</dbReference>
<dbReference type="InterPro" id="IPR013538">
    <property type="entry name" value="ASHA1/2-like_C"/>
</dbReference>
<evidence type="ECO:0000313" key="3">
    <source>
        <dbReference type="EMBL" id="WKN35242.1"/>
    </source>
</evidence>
<feature type="domain" description="Activator of Hsp90 ATPase homologue 1/2-like C-terminal" evidence="2">
    <location>
        <begin position="13"/>
        <end position="137"/>
    </location>
</feature>
<name>A0AA49GIB2_9BACT</name>
<reference evidence="3" key="2">
    <citation type="journal article" date="2024" name="Antonie Van Leeuwenhoek">
        <title>Roseihalotalea indica gen. nov., sp. nov., a halophilic Bacteroidetes from mesopelagic Southwest Indian Ocean with higher carbohydrate metabolic potential.</title>
        <authorList>
            <person name="Chen B."/>
            <person name="Zhang M."/>
            <person name="Lin D."/>
            <person name="Ye J."/>
            <person name="Tang K."/>
        </authorList>
    </citation>
    <scope>NUCLEOTIDE SEQUENCE</scope>
    <source>
        <strain evidence="3">TK19036</strain>
    </source>
</reference>
<dbReference type="Gene3D" id="3.30.530.20">
    <property type="match status" value="1"/>
</dbReference>
<sequence>MNEHTIIVERVYDAPIEKVWQALTDKDQMKQWYFTLDSFEPKVGFEFSFRGQGHKGEQYVHLCKITEVIPNKKLQYSWQYENYEGYSTVTFELTEQGKKTHLTLTHEGLETFPQNNPDFAKGSFATGWNELITVSLSRFLEAG</sequence>